<dbReference type="NCBIfam" id="TIGR00614">
    <property type="entry name" value="recQ_fam"/>
    <property type="match status" value="1"/>
</dbReference>
<dbReference type="GO" id="GO:0016787">
    <property type="term" value="F:hydrolase activity"/>
    <property type="evidence" value="ECO:0007669"/>
    <property type="project" value="UniProtKB-KW"/>
</dbReference>
<reference evidence="12 13" key="1">
    <citation type="submission" date="2020-08" db="EMBL/GenBank/DDBJ databases">
        <title>Genomic Encyclopedia of Type Strains, Phase IV (KMG-IV): sequencing the most valuable type-strain genomes for metagenomic binning, comparative biology and taxonomic classification.</title>
        <authorList>
            <person name="Goeker M."/>
        </authorList>
    </citation>
    <scope>NUCLEOTIDE SEQUENCE [LARGE SCALE GENOMIC DNA]</scope>
    <source>
        <strain evidence="12 13">DSM 13481</strain>
    </source>
</reference>
<comment type="similarity">
    <text evidence="1">Belongs to the helicase family. RecQ subfamily.</text>
</comment>
<keyword evidence="13" id="KW-1185">Reference proteome</keyword>
<dbReference type="AlphaFoldDB" id="A0A841GHX3"/>
<evidence type="ECO:0000259" key="11">
    <source>
        <dbReference type="PROSITE" id="PS51194"/>
    </source>
</evidence>
<dbReference type="PROSITE" id="PS51194">
    <property type="entry name" value="HELICASE_CTER"/>
    <property type="match status" value="1"/>
</dbReference>
<gene>
    <name evidence="12" type="ORF">HNP65_000007</name>
</gene>
<dbReference type="CDD" id="cd06223">
    <property type="entry name" value="PRTases_typeI"/>
    <property type="match status" value="1"/>
</dbReference>
<dbReference type="RefSeq" id="WP_184618367.1">
    <property type="nucleotide sequence ID" value="NZ_JACHEX010000001.1"/>
</dbReference>
<keyword evidence="5" id="KW-0067">ATP-binding</keyword>
<dbReference type="GO" id="GO:0005524">
    <property type="term" value="F:ATP binding"/>
    <property type="evidence" value="ECO:0007669"/>
    <property type="project" value="UniProtKB-KW"/>
</dbReference>
<evidence type="ECO:0000256" key="5">
    <source>
        <dbReference type="ARBA" id="ARBA00022840"/>
    </source>
</evidence>
<dbReference type="EC" id="5.6.2.4" evidence="9"/>
<dbReference type="GO" id="GO:0006310">
    <property type="term" value="P:DNA recombination"/>
    <property type="evidence" value="ECO:0007669"/>
    <property type="project" value="InterPro"/>
</dbReference>
<dbReference type="InterPro" id="IPR014001">
    <property type="entry name" value="Helicase_ATP-bd"/>
</dbReference>
<dbReference type="Pfam" id="PF00271">
    <property type="entry name" value="Helicase_C"/>
    <property type="match status" value="1"/>
</dbReference>
<dbReference type="Gene3D" id="3.40.50.2020">
    <property type="match status" value="1"/>
</dbReference>
<comment type="catalytic activity">
    <reaction evidence="8">
        <text>Couples ATP hydrolysis with the unwinding of duplex DNA by translocating in the 3'-5' direction.</text>
        <dbReference type="EC" id="5.6.2.4"/>
    </reaction>
</comment>
<dbReference type="SUPFAM" id="SSF52540">
    <property type="entry name" value="P-loop containing nucleoside triphosphate hydrolases"/>
    <property type="match status" value="1"/>
</dbReference>
<accession>A0A841GHX3</accession>
<evidence type="ECO:0000256" key="3">
    <source>
        <dbReference type="ARBA" id="ARBA00022801"/>
    </source>
</evidence>
<keyword evidence="3 12" id="KW-0378">Hydrolase</keyword>
<sequence>MYEFINELEKSDNRKDKFKIIEQIENYQIYCLEHYYPKKSFSDFVLDEKELDFRNLVFKFKNGNKQVQKKIIKKLVPSIKKLNIISEDFIFLTIPASKKAETEKRYKYFSKKFSKLLNMEDGYGIISNKIEKEEKHLSGRKVNFLNYIEIDEERIKNKNVILFDDIISSGKTFLEIANRLKQLKAKKIIGIFLAKTVSNKSNDSNVFFAGFIPKKLLNNIKNNELAFNIEKHYYKKHKDDSKLSIIAKIYNNIILRGIPTLPSIYLEREILSLGRKEIGILSAWLHKALIEAIVDGLFFNKEEWKILIIERDFEFAKIAMIDFINNIRKIAQLNDLNLPNITFDVKNQSMLNCKVEYHSYDLVINIGYTNAEKSEITSNNYMCIYQNTLESKVKYDFHRFLPIKYNLEGKEEILKYFLKNIFRKEEFREGQIEIIKNILSLKSTIGLLPTGSGKSLCYQFSALFQPGMVVIIDPLNSLMIDQCNNLKNLGIKSNAYINSNIDGIEKTELYKKILDCEIKYLFISPERLQMKSFRKILRQFLEKYSIPFFVIDEAHCISEWGHDFRTSYLKLYDNIRKTIESEPIILALTGTASNIVLIDIQKELNILSFESVIFPKSYERNELEFNIFRGKDKRKVLKWILEYDLPSRFKVSLEKLSGIIFSSKINGKDGIIYINKYLNEIGINSKFYSGKVPKKIKISNYEMQKKIIQKQFKENKFPILVATKAFGMGIDKDNIRYTIHYNLPSSIESFYQEAGRAGRDKNKAICYLIFTEHSRTLTDYLLNTDNDVSVIKEIFETLQIKDDVSIQLYFHLKSFPGKKYEISEIIRFFNKLRKNSNNFQKNIVKLQTNDKYVEKILYRLSILGIIDDYTIRYNNKNIIYEIVLKKFSKEIVLLSLLKFISRYKFKNYVEEAYKLLKDKEIEDYIVFLINFIYDEIEKRKRKSLYYLVKMSRNYSSNNDIKNFINNYFSKHSYSDMLDELNKEIKEDKILKFLDILYQLEDYEIKIIYKSLGKYSNKNISMNLISVFFKLILNQNIKKIIPEWEFFCKNSNCFSSNFIEKIFTFLEQFDHFEEFYRVFLKYNYDKSIVKKYYFIDKSLSTKIILNTLYKELKKLTLELEG</sequence>
<evidence type="ECO:0000256" key="8">
    <source>
        <dbReference type="ARBA" id="ARBA00034617"/>
    </source>
</evidence>
<dbReference type="SMART" id="SM00487">
    <property type="entry name" value="DEXDc"/>
    <property type="match status" value="1"/>
</dbReference>
<dbReference type="PROSITE" id="PS51192">
    <property type="entry name" value="HELICASE_ATP_BIND_1"/>
    <property type="match status" value="1"/>
</dbReference>
<dbReference type="InterPro" id="IPR000836">
    <property type="entry name" value="PRTase_dom"/>
</dbReference>
<dbReference type="GO" id="GO:0003677">
    <property type="term" value="F:DNA binding"/>
    <property type="evidence" value="ECO:0007669"/>
    <property type="project" value="UniProtKB-KW"/>
</dbReference>
<evidence type="ECO:0000313" key="12">
    <source>
        <dbReference type="EMBL" id="MBB6061585.1"/>
    </source>
</evidence>
<dbReference type="InterPro" id="IPR027417">
    <property type="entry name" value="P-loop_NTPase"/>
</dbReference>
<dbReference type="InterPro" id="IPR011545">
    <property type="entry name" value="DEAD/DEAH_box_helicase_dom"/>
</dbReference>
<keyword evidence="7" id="KW-0413">Isomerase</keyword>
<dbReference type="SMART" id="SM00490">
    <property type="entry name" value="HELICc"/>
    <property type="match status" value="1"/>
</dbReference>
<dbReference type="GO" id="GO:0009378">
    <property type="term" value="F:four-way junction helicase activity"/>
    <property type="evidence" value="ECO:0007669"/>
    <property type="project" value="TreeGrafter"/>
</dbReference>
<dbReference type="Pfam" id="PF00270">
    <property type="entry name" value="DEAD"/>
    <property type="match status" value="1"/>
</dbReference>
<feature type="domain" description="Helicase C-terminal" evidence="11">
    <location>
        <begin position="648"/>
        <end position="816"/>
    </location>
</feature>
<dbReference type="Gene3D" id="3.40.50.300">
    <property type="entry name" value="P-loop containing nucleotide triphosphate hydrolases"/>
    <property type="match status" value="2"/>
</dbReference>
<dbReference type="SUPFAM" id="SSF53271">
    <property type="entry name" value="PRTase-like"/>
    <property type="match status" value="1"/>
</dbReference>
<keyword evidence="2" id="KW-0547">Nucleotide-binding</keyword>
<evidence type="ECO:0000259" key="10">
    <source>
        <dbReference type="PROSITE" id="PS51192"/>
    </source>
</evidence>
<evidence type="ECO:0000313" key="13">
    <source>
        <dbReference type="Proteomes" id="UP000555828"/>
    </source>
</evidence>
<keyword evidence="4 12" id="KW-0347">Helicase</keyword>
<organism evidence="12 13">
    <name type="scientific">Thermosipho japonicus</name>
    <dbReference type="NCBI Taxonomy" id="90323"/>
    <lineage>
        <taxon>Bacteria</taxon>
        <taxon>Thermotogati</taxon>
        <taxon>Thermotogota</taxon>
        <taxon>Thermotogae</taxon>
        <taxon>Thermotogales</taxon>
        <taxon>Fervidobacteriaceae</taxon>
        <taxon>Thermosipho</taxon>
    </lineage>
</organism>
<dbReference type="GO" id="GO:0006281">
    <property type="term" value="P:DNA repair"/>
    <property type="evidence" value="ECO:0007669"/>
    <property type="project" value="TreeGrafter"/>
</dbReference>
<keyword evidence="6" id="KW-0238">DNA-binding</keyword>
<comment type="caution">
    <text evidence="12">The sequence shown here is derived from an EMBL/GenBank/DDBJ whole genome shotgun (WGS) entry which is preliminary data.</text>
</comment>
<evidence type="ECO:0000256" key="6">
    <source>
        <dbReference type="ARBA" id="ARBA00023125"/>
    </source>
</evidence>
<protein>
    <recommendedName>
        <fullName evidence="9">DNA 3'-5' helicase</fullName>
        <ecNumber evidence="9">5.6.2.4</ecNumber>
    </recommendedName>
</protein>
<dbReference type="InterPro" id="IPR029057">
    <property type="entry name" value="PRTase-like"/>
</dbReference>
<dbReference type="InterPro" id="IPR004589">
    <property type="entry name" value="DNA_helicase_ATP-dep_RecQ"/>
</dbReference>
<dbReference type="InterPro" id="IPR001650">
    <property type="entry name" value="Helicase_C-like"/>
</dbReference>
<evidence type="ECO:0000256" key="9">
    <source>
        <dbReference type="ARBA" id="ARBA00034808"/>
    </source>
</evidence>
<dbReference type="PANTHER" id="PTHR13710">
    <property type="entry name" value="DNA HELICASE RECQ FAMILY MEMBER"/>
    <property type="match status" value="1"/>
</dbReference>
<dbReference type="GO" id="GO:0005694">
    <property type="term" value="C:chromosome"/>
    <property type="evidence" value="ECO:0007669"/>
    <property type="project" value="TreeGrafter"/>
</dbReference>
<evidence type="ECO:0000256" key="1">
    <source>
        <dbReference type="ARBA" id="ARBA00005446"/>
    </source>
</evidence>
<name>A0A841GHX3_9BACT</name>
<evidence type="ECO:0000256" key="2">
    <source>
        <dbReference type="ARBA" id="ARBA00022741"/>
    </source>
</evidence>
<dbReference type="Proteomes" id="UP000555828">
    <property type="component" value="Unassembled WGS sequence"/>
</dbReference>
<dbReference type="CDD" id="cd17920">
    <property type="entry name" value="DEXHc_RecQ"/>
    <property type="match status" value="1"/>
</dbReference>
<feature type="domain" description="Helicase ATP-binding" evidence="10">
    <location>
        <begin position="435"/>
        <end position="610"/>
    </location>
</feature>
<dbReference type="GO" id="GO:0005737">
    <property type="term" value="C:cytoplasm"/>
    <property type="evidence" value="ECO:0007669"/>
    <property type="project" value="TreeGrafter"/>
</dbReference>
<evidence type="ECO:0000256" key="7">
    <source>
        <dbReference type="ARBA" id="ARBA00023235"/>
    </source>
</evidence>
<evidence type="ECO:0000256" key="4">
    <source>
        <dbReference type="ARBA" id="ARBA00022806"/>
    </source>
</evidence>
<dbReference type="EMBL" id="JACHEX010000001">
    <property type="protein sequence ID" value="MBB6061585.1"/>
    <property type="molecule type" value="Genomic_DNA"/>
</dbReference>
<proteinExistence type="inferred from homology"/>
<dbReference type="GO" id="GO:0043138">
    <property type="term" value="F:3'-5' DNA helicase activity"/>
    <property type="evidence" value="ECO:0007669"/>
    <property type="project" value="UniProtKB-EC"/>
</dbReference>
<dbReference type="PANTHER" id="PTHR13710:SF105">
    <property type="entry name" value="ATP-DEPENDENT DNA HELICASE Q1"/>
    <property type="match status" value="1"/>
</dbReference>